<organism evidence="1 2">
    <name type="scientific">Stephania yunnanensis</name>
    <dbReference type="NCBI Taxonomy" id="152371"/>
    <lineage>
        <taxon>Eukaryota</taxon>
        <taxon>Viridiplantae</taxon>
        <taxon>Streptophyta</taxon>
        <taxon>Embryophyta</taxon>
        <taxon>Tracheophyta</taxon>
        <taxon>Spermatophyta</taxon>
        <taxon>Magnoliopsida</taxon>
        <taxon>Ranunculales</taxon>
        <taxon>Menispermaceae</taxon>
        <taxon>Menispermoideae</taxon>
        <taxon>Cissampelideae</taxon>
        <taxon>Stephania</taxon>
    </lineage>
</organism>
<dbReference type="GO" id="GO:0006979">
    <property type="term" value="P:response to oxidative stress"/>
    <property type="evidence" value="ECO:0007669"/>
    <property type="project" value="InterPro"/>
</dbReference>
<comment type="caution">
    <text evidence="1">The sequence shown here is derived from an EMBL/GenBank/DDBJ whole genome shotgun (WGS) entry which is preliminary data.</text>
</comment>
<evidence type="ECO:0000313" key="2">
    <source>
        <dbReference type="Proteomes" id="UP001420932"/>
    </source>
</evidence>
<evidence type="ECO:0000313" key="1">
    <source>
        <dbReference type="EMBL" id="KAK9143073.1"/>
    </source>
</evidence>
<dbReference type="Proteomes" id="UP001420932">
    <property type="component" value="Unassembled WGS sequence"/>
</dbReference>
<protein>
    <recommendedName>
        <fullName evidence="3">Peroxidase</fullName>
    </recommendedName>
</protein>
<reference evidence="1 2" key="1">
    <citation type="submission" date="2024-01" db="EMBL/GenBank/DDBJ databases">
        <title>Genome assemblies of Stephania.</title>
        <authorList>
            <person name="Yang L."/>
        </authorList>
    </citation>
    <scope>NUCLEOTIDE SEQUENCE [LARGE SCALE GENOMIC DNA]</scope>
    <source>
        <strain evidence="1">YNDBR</strain>
        <tissue evidence="1">Leaf</tissue>
    </source>
</reference>
<dbReference type="GO" id="GO:0004601">
    <property type="term" value="F:peroxidase activity"/>
    <property type="evidence" value="ECO:0007669"/>
    <property type="project" value="InterPro"/>
</dbReference>
<dbReference type="EMBL" id="JBBNAF010000005">
    <property type="protein sequence ID" value="KAK9143073.1"/>
    <property type="molecule type" value="Genomic_DNA"/>
</dbReference>
<proteinExistence type="predicted"/>
<gene>
    <name evidence="1" type="ORF">Syun_012473</name>
</gene>
<accession>A0AAP0K0V6</accession>
<dbReference type="GO" id="GO:0020037">
    <property type="term" value="F:heme binding"/>
    <property type="evidence" value="ECO:0007669"/>
    <property type="project" value="InterPro"/>
</dbReference>
<dbReference type="InterPro" id="IPR010255">
    <property type="entry name" value="Haem_peroxidase_sf"/>
</dbReference>
<dbReference type="SUPFAM" id="SSF48113">
    <property type="entry name" value="Heme-dependent peroxidases"/>
    <property type="match status" value="1"/>
</dbReference>
<dbReference type="AlphaFoldDB" id="A0AAP0K0V6"/>
<evidence type="ECO:0008006" key="3">
    <source>
        <dbReference type="Google" id="ProtNLM"/>
    </source>
</evidence>
<dbReference type="Gene3D" id="1.10.520.10">
    <property type="match status" value="1"/>
</dbReference>
<sequence length="110" mass="12508">MAEIIVRNTMNNALDSDATLAVGLLKMHFHDYFVERFNAYEWFPALIFLPWLAVCQQAGQGEDRRLSLSPRHSEVLLSLRINVIRTCVLDGYVTTCWVIYKAMDSKLGGA</sequence>
<name>A0AAP0K0V6_9MAGN</name>
<keyword evidence="2" id="KW-1185">Reference proteome</keyword>